<keyword evidence="3" id="KW-1185">Reference proteome</keyword>
<evidence type="ECO:0000256" key="1">
    <source>
        <dbReference type="SAM" id="MobiDB-lite"/>
    </source>
</evidence>
<accession>A0AAX4PKF8</accession>
<dbReference type="EMBL" id="CP151514">
    <property type="protein sequence ID" value="WZN66154.1"/>
    <property type="molecule type" value="Genomic_DNA"/>
</dbReference>
<organism evidence="2 3">
    <name type="scientific">Chloropicon roscoffensis</name>
    <dbReference type="NCBI Taxonomy" id="1461544"/>
    <lineage>
        <taxon>Eukaryota</taxon>
        <taxon>Viridiplantae</taxon>
        <taxon>Chlorophyta</taxon>
        <taxon>Chloropicophyceae</taxon>
        <taxon>Chloropicales</taxon>
        <taxon>Chloropicaceae</taxon>
        <taxon>Chloropicon</taxon>
    </lineage>
</organism>
<feature type="compositionally biased region" description="Polar residues" evidence="1">
    <location>
        <begin position="50"/>
        <end position="61"/>
    </location>
</feature>
<dbReference type="Proteomes" id="UP001472866">
    <property type="component" value="Chromosome 14"/>
</dbReference>
<feature type="compositionally biased region" description="Basic and acidic residues" evidence="1">
    <location>
        <begin position="375"/>
        <end position="393"/>
    </location>
</feature>
<reference evidence="2 3" key="1">
    <citation type="submission" date="2024-03" db="EMBL/GenBank/DDBJ databases">
        <title>Complete genome sequence of the green alga Chloropicon roscoffensis RCC1871.</title>
        <authorList>
            <person name="Lemieux C."/>
            <person name="Pombert J.-F."/>
            <person name="Otis C."/>
            <person name="Turmel M."/>
        </authorList>
    </citation>
    <scope>NUCLEOTIDE SEQUENCE [LARGE SCALE GENOMIC DNA]</scope>
    <source>
        <strain evidence="2 3">RCC1871</strain>
    </source>
</reference>
<evidence type="ECO:0000313" key="3">
    <source>
        <dbReference type="Proteomes" id="UP001472866"/>
    </source>
</evidence>
<feature type="region of interest" description="Disordered" evidence="1">
    <location>
        <begin position="352"/>
        <end position="393"/>
    </location>
</feature>
<feature type="region of interest" description="Disordered" evidence="1">
    <location>
        <begin position="1"/>
        <end position="83"/>
    </location>
</feature>
<feature type="region of interest" description="Disordered" evidence="1">
    <location>
        <begin position="144"/>
        <end position="182"/>
    </location>
</feature>
<evidence type="ECO:0000313" key="2">
    <source>
        <dbReference type="EMBL" id="WZN66154.1"/>
    </source>
</evidence>
<protein>
    <submittedName>
        <fullName evidence="2">Uncharacterized protein</fullName>
    </submittedName>
</protein>
<dbReference type="AlphaFoldDB" id="A0AAX4PKF8"/>
<proteinExistence type="predicted"/>
<sequence length="482" mass="52377">MSTRRRVLGPLGGSVLNARSNSDGDPAGAAGKTPSILNPLARKATGGAGKNQSRSSWQASRSNKKAHNTTLAHQPIGKSNWLRGDRLGASTAYDAWRDDSGRRRDEGDGDEYVGADLEVEAGRFNPEEVDNLVSLIAEREDADLTVSSSEDDGGGWHTAAGDESAGETRVRRNPLGEDDGADADAGEVVEEIEAPAASLQPCAASGAVEAVFGNGGPVDLELSASSHMVIVDRVVKLELEKEKSARRLGEWATCAGELQRLFQEKARECDVKDAVVVEMRRQAKEESSKRDREAASLRAELEQERLKFAEAEGALRQEVSIKEELLRESREDCRKLRAALVDAELELDRQEKALGPRALPRGGGDGSAERGWSGGDREEGTSEGARRGLEAAAGKDERIMKQDFELQRYRVQVHQQGRQIQMLTAEIGRLRNAGQALQVPRGQDGEKGHLIQELAHQIEEGSREIKLIQSELRAANPAIFEE</sequence>
<gene>
    <name evidence="2" type="ORF">HKI87_14g77190</name>
</gene>
<name>A0AAX4PKF8_9CHLO</name>